<dbReference type="GO" id="GO:0003677">
    <property type="term" value="F:DNA binding"/>
    <property type="evidence" value="ECO:0007669"/>
    <property type="project" value="UniProtKB-UniRule"/>
</dbReference>
<evidence type="ECO:0000313" key="5">
    <source>
        <dbReference type="Proteomes" id="UP000308197"/>
    </source>
</evidence>
<comment type="subcellular location">
    <subcellularLocation>
        <location evidence="1">Nucleus</location>
    </subcellularLocation>
</comment>
<evidence type="ECO:0000313" key="4">
    <source>
        <dbReference type="EMBL" id="TFK77991.1"/>
    </source>
</evidence>
<feature type="domain" description="Homeobox" evidence="3">
    <location>
        <begin position="92"/>
        <end position="138"/>
    </location>
</feature>
<dbReference type="Gene3D" id="1.10.10.60">
    <property type="entry name" value="Homeodomain-like"/>
    <property type="match status" value="1"/>
</dbReference>
<feature type="DNA-binding region" description="Homeobox" evidence="1">
    <location>
        <begin position="146"/>
        <end position="205"/>
    </location>
</feature>
<organism evidence="4 5">
    <name type="scientific">Polyporus arcularius HHB13444</name>
    <dbReference type="NCBI Taxonomy" id="1314778"/>
    <lineage>
        <taxon>Eukaryota</taxon>
        <taxon>Fungi</taxon>
        <taxon>Dikarya</taxon>
        <taxon>Basidiomycota</taxon>
        <taxon>Agaricomycotina</taxon>
        <taxon>Agaricomycetes</taxon>
        <taxon>Polyporales</taxon>
        <taxon>Polyporaceae</taxon>
        <taxon>Polyporus</taxon>
    </lineage>
</organism>
<keyword evidence="5" id="KW-1185">Reference proteome</keyword>
<gene>
    <name evidence="4" type="ORF">K466DRAFT_616908</name>
</gene>
<keyword evidence="1" id="KW-0539">Nucleus</keyword>
<reference evidence="4 5" key="1">
    <citation type="journal article" date="2019" name="Nat. Ecol. Evol.">
        <title>Megaphylogeny resolves global patterns of mushroom evolution.</title>
        <authorList>
            <person name="Varga T."/>
            <person name="Krizsan K."/>
            <person name="Foldi C."/>
            <person name="Dima B."/>
            <person name="Sanchez-Garcia M."/>
            <person name="Sanchez-Ramirez S."/>
            <person name="Szollosi G.J."/>
            <person name="Szarkandi J.G."/>
            <person name="Papp V."/>
            <person name="Albert L."/>
            <person name="Andreopoulos W."/>
            <person name="Angelini C."/>
            <person name="Antonin V."/>
            <person name="Barry K.W."/>
            <person name="Bougher N.L."/>
            <person name="Buchanan P."/>
            <person name="Buyck B."/>
            <person name="Bense V."/>
            <person name="Catcheside P."/>
            <person name="Chovatia M."/>
            <person name="Cooper J."/>
            <person name="Damon W."/>
            <person name="Desjardin D."/>
            <person name="Finy P."/>
            <person name="Geml J."/>
            <person name="Haridas S."/>
            <person name="Hughes K."/>
            <person name="Justo A."/>
            <person name="Karasinski D."/>
            <person name="Kautmanova I."/>
            <person name="Kiss B."/>
            <person name="Kocsube S."/>
            <person name="Kotiranta H."/>
            <person name="LaButti K.M."/>
            <person name="Lechner B.E."/>
            <person name="Liimatainen K."/>
            <person name="Lipzen A."/>
            <person name="Lukacs Z."/>
            <person name="Mihaltcheva S."/>
            <person name="Morgado L.N."/>
            <person name="Niskanen T."/>
            <person name="Noordeloos M.E."/>
            <person name="Ohm R.A."/>
            <person name="Ortiz-Santana B."/>
            <person name="Ovrebo C."/>
            <person name="Racz N."/>
            <person name="Riley R."/>
            <person name="Savchenko A."/>
            <person name="Shiryaev A."/>
            <person name="Soop K."/>
            <person name="Spirin V."/>
            <person name="Szebenyi C."/>
            <person name="Tomsovsky M."/>
            <person name="Tulloss R.E."/>
            <person name="Uehling J."/>
            <person name="Grigoriev I.V."/>
            <person name="Vagvolgyi C."/>
            <person name="Papp T."/>
            <person name="Martin F.M."/>
            <person name="Miettinen O."/>
            <person name="Hibbett D.S."/>
            <person name="Nagy L.G."/>
        </authorList>
    </citation>
    <scope>NUCLEOTIDE SEQUENCE [LARGE SCALE GENOMIC DNA]</scope>
    <source>
        <strain evidence="4 5">HHB13444</strain>
    </source>
</reference>
<dbReference type="InParanoid" id="A0A5C3NJS6"/>
<feature type="domain" description="Homeobox" evidence="3">
    <location>
        <begin position="144"/>
        <end position="204"/>
    </location>
</feature>
<keyword evidence="1" id="KW-0238">DNA-binding</keyword>
<feature type="DNA-binding region" description="Homeobox" evidence="1">
    <location>
        <begin position="94"/>
        <end position="139"/>
    </location>
</feature>
<dbReference type="InterPro" id="IPR001356">
    <property type="entry name" value="HD"/>
</dbReference>
<dbReference type="Proteomes" id="UP000308197">
    <property type="component" value="Unassembled WGS sequence"/>
</dbReference>
<keyword evidence="1" id="KW-0371">Homeobox</keyword>
<feature type="region of interest" description="Disordered" evidence="2">
    <location>
        <begin position="60"/>
        <end position="84"/>
    </location>
</feature>
<feature type="region of interest" description="Disordered" evidence="2">
    <location>
        <begin position="201"/>
        <end position="220"/>
    </location>
</feature>
<dbReference type="CDD" id="cd00086">
    <property type="entry name" value="homeodomain"/>
    <property type="match status" value="1"/>
</dbReference>
<protein>
    <recommendedName>
        <fullName evidence="3">Homeobox domain-containing protein</fullName>
    </recommendedName>
</protein>
<evidence type="ECO:0000256" key="1">
    <source>
        <dbReference type="PROSITE-ProRule" id="PRU00108"/>
    </source>
</evidence>
<name>A0A5C3NJS6_9APHY</name>
<sequence length="220" mass="24080">MDLPASMGCDHYESGHHPQTAYSGTGNYASGSMRASTSASGVAGAGVYGTTAPAGQAVATHEPTYRPSARDTYTTPTAEGSPMTHDQARNFLEEFYAANDGNKRPGPEQRATLAGITGLNIDYVANWFNDKRRIDQDYVPGSTPYNRPRMGRLNEAQKAQLKVRLDRGELSTKAEHAVIAEELGLESDAVDAWVYAQRQRERYHSQKKSAQKPLFKATPR</sequence>
<dbReference type="PROSITE" id="PS50071">
    <property type="entry name" value="HOMEOBOX_2"/>
    <property type="match status" value="2"/>
</dbReference>
<accession>A0A5C3NJS6</accession>
<dbReference type="AlphaFoldDB" id="A0A5C3NJS6"/>
<dbReference type="InterPro" id="IPR009057">
    <property type="entry name" value="Homeodomain-like_sf"/>
</dbReference>
<dbReference type="SUPFAM" id="SSF46689">
    <property type="entry name" value="Homeodomain-like"/>
    <property type="match status" value="1"/>
</dbReference>
<evidence type="ECO:0000259" key="3">
    <source>
        <dbReference type="PROSITE" id="PS50071"/>
    </source>
</evidence>
<dbReference type="EMBL" id="ML212916">
    <property type="protein sequence ID" value="TFK77991.1"/>
    <property type="molecule type" value="Genomic_DNA"/>
</dbReference>
<dbReference type="GO" id="GO:0005634">
    <property type="term" value="C:nucleus"/>
    <property type="evidence" value="ECO:0007669"/>
    <property type="project" value="UniProtKB-SubCell"/>
</dbReference>
<evidence type="ECO:0000256" key="2">
    <source>
        <dbReference type="SAM" id="MobiDB-lite"/>
    </source>
</evidence>
<proteinExistence type="predicted"/>